<comment type="caution">
    <text evidence="1">The sequence shown here is derived from an EMBL/GenBank/DDBJ whole genome shotgun (WGS) entry which is preliminary data.</text>
</comment>
<gene>
    <name evidence="1" type="ORF">ABXZ36_04790</name>
</gene>
<protein>
    <submittedName>
        <fullName evidence="1">DUF2141 domain-containing protein</fullName>
    </submittedName>
</protein>
<accession>A0ABV2SS25</accession>
<dbReference type="Pfam" id="PF09912">
    <property type="entry name" value="DUF2141"/>
    <property type="match status" value="1"/>
</dbReference>
<sequence>MNNEYSKVSSLEHEELEESIPFKDETVYNTNFKYYGNMLNNPLFTLSSQNTKLYDTSGISRKFSQVIFLLVLSLIWLPSDGFAQTECPSVNVKIQNISNSTGVIACAVFKSEEGFPGKFLKFASKTMLTQIRGKDASFEFSDIKPGKYAIAVIHDENLNGELDTNMFGIPTEGYGFSSGAEVTLSAPSFSDALFSYDGGHLQMSISINY</sequence>
<dbReference type="InterPro" id="IPR018673">
    <property type="entry name" value="DUF2141"/>
</dbReference>
<name>A0ABV2SS25_9FLAO</name>
<reference evidence="1 2" key="1">
    <citation type="submission" date="2024-07" db="EMBL/GenBank/DDBJ databases">
        <title>The genome sequence of type strain Sediminicola arcticus GDMCC 1.2805.</title>
        <authorList>
            <person name="Liu Y."/>
        </authorList>
    </citation>
    <scope>NUCLEOTIDE SEQUENCE [LARGE SCALE GENOMIC DNA]</scope>
    <source>
        <strain evidence="1 2">GDMCC 1.2805</strain>
    </source>
</reference>
<evidence type="ECO:0000313" key="1">
    <source>
        <dbReference type="EMBL" id="MET6989961.1"/>
    </source>
</evidence>
<organism evidence="1 2">
    <name type="scientific">Sediminicola arcticus</name>
    <dbReference type="NCBI Taxonomy" id="1574308"/>
    <lineage>
        <taxon>Bacteria</taxon>
        <taxon>Pseudomonadati</taxon>
        <taxon>Bacteroidota</taxon>
        <taxon>Flavobacteriia</taxon>
        <taxon>Flavobacteriales</taxon>
        <taxon>Flavobacteriaceae</taxon>
        <taxon>Sediminicola</taxon>
    </lineage>
</organism>
<proteinExistence type="predicted"/>
<evidence type="ECO:0000313" key="2">
    <source>
        <dbReference type="Proteomes" id="UP001549799"/>
    </source>
</evidence>
<dbReference type="Proteomes" id="UP001549799">
    <property type="component" value="Unassembled WGS sequence"/>
</dbReference>
<keyword evidence="2" id="KW-1185">Reference proteome</keyword>
<dbReference type="RefSeq" id="WP_354614347.1">
    <property type="nucleotide sequence ID" value="NZ_JBEXAE010000002.1"/>
</dbReference>
<dbReference type="EMBL" id="JBEXAE010000002">
    <property type="protein sequence ID" value="MET6989961.1"/>
    <property type="molecule type" value="Genomic_DNA"/>
</dbReference>